<keyword evidence="3" id="KW-1185">Reference proteome</keyword>
<proteinExistence type="predicted"/>
<dbReference type="RefSeq" id="WP_386054340.1">
    <property type="nucleotide sequence ID" value="NZ_JBHTKH010000017.1"/>
</dbReference>
<dbReference type="Proteomes" id="UP001597046">
    <property type="component" value="Unassembled WGS sequence"/>
</dbReference>
<evidence type="ECO:0000259" key="1">
    <source>
        <dbReference type="Pfam" id="PF06722"/>
    </source>
</evidence>
<dbReference type="SUPFAM" id="SSF53756">
    <property type="entry name" value="UDP-Glycosyltransferase/glycogen phosphorylase"/>
    <property type="match status" value="1"/>
</dbReference>
<organism evidence="2 3">
    <name type="scientific">Terrabacter terrigena</name>
    <dbReference type="NCBI Taxonomy" id="574718"/>
    <lineage>
        <taxon>Bacteria</taxon>
        <taxon>Bacillati</taxon>
        <taxon>Actinomycetota</taxon>
        <taxon>Actinomycetes</taxon>
        <taxon>Micrococcales</taxon>
        <taxon>Intrasporangiaceae</taxon>
        <taxon>Terrabacter</taxon>
    </lineage>
</organism>
<dbReference type="PANTHER" id="PTHR48050">
    <property type="entry name" value="STEROL 3-BETA-GLUCOSYLTRANSFERASE"/>
    <property type="match status" value="1"/>
</dbReference>
<comment type="caution">
    <text evidence="2">The sequence shown here is derived from an EMBL/GenBank/DDBJ whole genome shotgun (WGS) entry which is preliminary data.</text>
</comment>
<dbReference type="InterPro" id="IPR002213">
    <property type="entry name" value="UDP_glucos_trans"/>
</dbReference>
<accession>A0ABW3N347</accession>
<feature type="domain" description="Erythromycin biosynthesis protein CIII-like C-terminal" evidence="1">
    <location>
        <begin position="212"/>
        <end position="356"/>
    </location>
</feature>
<name>A0ABW3N347_9MICO</name>
<gene>
    <name evidence="2" type="ORF">ACFQ2V_18355</name>
</gene>
<evidence type="ECO:0000313" key="2">
    <source>
        <dbReference type="EMBL" id="MFD1056279.1"/>
    </source>
</evidence>
<dbReference type="PANTHER" id="PTHR48050:SF13">
    <property type="entry name" value="STEROL 3-BETA-GLUCOSYLTRANSFERASE UGT80A2"/>
    <property type="match status" value="1"/>
</dbReference>
<dbReference type="InterPro" id="IPR010610">
    <property type="entry name" value="EryCIII-like_C"/>
</dbReference>
<dbReference type="Pfam" id="PF06722">
    <property type="entry name" value="EryCIII-like_C"/>
    <property type="match status" value="1"/>
</dbReference>
<dbReference type="EMBL" id="JBHTKH010000017">
    <property type="protein sequence ID" value="MFD1056279.1"/>
    <property type="molecule type" value="Genomic_DNA"/>
</dbReference>
<reference evidence="3" key="1">
    <citation type="journal article" date="2019" name="Int. J. Syst. Evol. Microbiol.">
        <title>The Global Catalogue of Microorganisms (GCM) 10K type strain sequencing project: providing services to taxonomists for standard genome sequencing and annotation.</title>
        <authorList>
            <consortium name="The Broad Institute Genomics Platform"/>
            <consortium name="The Broad Institute Genome Sequencing Center for Infectious Disease"/>
            <person name="Wu L."/>
            <person name="Ma J."/>
        </authorList>
    </citation>
    <scope>NUCLEOTIDE SEQUENCE [LARGE SCALE GENOMIC DNA]</scope>
    <source>
        <strain evidence="3">CCUG 57508</strain>
    </source>
</reference>
<protein>
    <submittedName>
        <fullName evidence="2">Glycosyltransferase</fullName>
    </submittedName>
</protein>
<evidence type="ECO:0000313" key="3">
    <source>
        <dbReference type="Proteomes" id="UP001597046"/>
    </source>
</evidence>
<dbReference type="CDD" id="cd03784">
    <property type="entry name" value="GT1_Gtf-like"/>
    <property type="match status" value="1"/>
</dbReference>
<sequence>MSEILVVTWDGGGNVPPALGISAELQARGHHVRFLGHRGQAAAFAEAGVPFEAFSRARRFSSDEPSGTSTLMGVFADRKMGQDVVDSLARQPADVVLVDCLLFGVMDALRRSGREYAVLEHSFDGYFRRAAHGPLGLLLRLRGCRPLSLLDAGHPVLAATLDELDAGAGPVEHTGPVLADPPSGATPPPAAPAVLLSLSTFAFRSLVPTWQRVLDAVDGLPARVVATTGPAVDPALLRIPAKVEHHRWLPHADVLPEVSLVVGHGGHATTMAALAHDRPLVILPLDPKTDQPFVGRAVRAAGAGRTLSRRSSAVDIRRAIEDLLGEGPHRQAAARLGAKIRATPGAALAADRIEALPSARPTG</sequence>
<dbReference type="InterPro" id="IPR050426">
    <property type="entry name" value="Glycosyltransferase_28"/>
</dbReference>
<dbReference type="Gene3D" id="3.40.50.2000">
    <property type="entry name" value="Glycogen Phosphorylase B"/>
    <property type="match status" value="3"/>
</dbReference>